<dbReference type="AlphaFoldDB" id="A0A139GT76"/>
<dbReference type="Proteomes" id="UP000070133">
    <property type="component" value="Unassembled WGS sequence"/>
</dbReference>
<evidence type="ECO:0000256" key="1">
    <source>
        <dbReference type="SAM" id="MobiDB-lite"/>
    </source>
</evidence>
<protein>
    <submittedName>
        <fullName evidence="2">Uncharacterized protein</fullName>
    </submittedName>
</protein>
<keyword evidence="3" id="KW-1185">Reference proteome</keyword>
<organism evidence="2 3">
    <name type="scientific">Pseudocercospora eumusae</name>
    <dbReference type="NCBI Taxonomy" id="321146"/>
    <lineage>
        <taxon>Eukaryota</taxon>
        <taxon>Fungi</taxon>
        <taxon>Dikarya</taxon>
        <taxon>Ascomycota</taxon>
        <taxon>Pezizomycotina</taxon>
        <taxon>Dothideomycetes</taxon>
        <taxon>Dothideomycetidae</taxon>
        <taxon>Mycosphaerellales</taxon>
        <taxon>Mycosphaerellaceae</taxon>
        <taxon>Pseudocercospora</taxon>
    </lineage>
</organism>
<gene>
    <name evidence="2" type="ORF">AC578_1741</name>
</gene>
<evidence type="ECO:0000313" key="2">
    <source>
        <dbReference type="EMBL" id="KXS93381.1"/>
    </source>
</evidence>
<proteinExistence type="predicted"/>
<name>A0A139GT76_9PEZI</name>
<dbReference type="EMBL" id="LFZN01000721">
    <property type="protein sequence ID" value="KXS93381.1"/>
    <property type="molecule type" value="Genomic_DNA"/>
</dbReference>
<sequence>MKSSPLKKLKLIPNIKTRYAPRKITIASVVKNVAGLVKFVLNLLAKGSPLSIGAANVPFPVIFLRCFAFQNSKIGLKVSGSNIRAITNPEPPNANPIHSVHLQSVPAS</sequence>
<evidence type="ECO:0000313" key="3">
    <source>
        <dbReference type="Proteomes" id="UP000070133"/>
    </source>
</evidence>
<reference evidence="2 3" key="1">
    <citation type="submission" date="2015-07" db="EMBL/GenBank/DDBJ databases">
        <title>Comparative genomics of the Sigatoka disease complex on banana suggests a link between parallel evolutionary changes in Pseudocercospora fijiensis and Pseudocercospora eumusae and increased virulence on the banana host.</title>
        <authorList>
            <person name="Chang T.-C."/>
            <person name="Salvucci A."/>
            <person name="Crous P.W."/>
            <person name="Stergiopoulos I."/>
        </authorList>
    </citation>
    <scope>NUCLEOTIDE SEQUENCE [LARGE SCALE GENOMIC DNA]</scope>
    <source>
        <strain evidence="2 3">CBS 114824</strain>
    </source>
</reference>
<comment type="caution">
    <text evidence="2">The sequence shown here is derived from an EMBL/GenBank/DDBJ whole genome shotgun (WGS) entry which is preliminary data.</text>
</comment>
<feature type="region of interest" description="Disordered" evidence="1">
    <location>
        <begin position="89"/>
        <end position="108"/>
    </location>
</feature>
<accession>A0A139GT76</accession>